<reference evidence="2 3" key="1">
    <citation type="journal article" date="2024" name="G3 (Bethesda)">
        <title>Genome assembly of Hibiscus sabdariffa L. provides insights into metabolisms of medicinal natural products.</title>
        <authorList>
            <person name="Kim T."/>
        </authorList>
    </citation>
    <scope>NUCLEOTIDE SEQUENCE [LARGE SCALE GENOMIC DNA]</scope>
    <source>
        <strain evidence="2">TK-2024</strain>
        <tissue evidence="2">Old leaves</tissue>
    </source>
</reference>
<keyword evidence="3" id="KW-1185">Reference proteome</keyword>
<proteinExistence type="predicted"/>
<name>A0ABR2CTE2_9ROSI</name>
<evidence type="ECO:0000313" key="3">
    <source>
        <dbReference type="Proteomes" id="UP001472677"/>
    </source>
</evidence>
<feature type="region of interest" description="Disordered" evidence="1">
    <location>
        <begin position="57"/>
        <end position="83"/>
    </location>
</feature>
<evidence type="ECO:0000313" key="2">
    <source>
        <dbReference type="EMBL" id="KAK8522887.1"/>
    </source>
</evidence>
<organism evidence="2 3">
    <name type="scientific">Hibiscus sabdariffa</name>
    <name type="common">roselle</name>
    <dbReference type="NCBI Taxonomy" id="183260"/>
    <lineage>
        <taxon>Eukaryota</taxon>
        <taxon>Viridiplantae</taxon>
        <taxon>Streptophyta</taxon>
        <taxon>Embryophyta</taxon>
        <taxon>Tracheophyta</taxon>
        <taxon>Spermatophyta</taxon>
        <taxon>Magnoliopsida</taxon>
        <taxon>eudicotyledons</taxon>
        <taxon>Gunneridae</taxon>
        <taxon>Pentapetalae</taxon>
        <taxon>rosids</taxon>
        <taxon>malvids</taxon>
        <taxon>Malvales</taxon>
        <taxon>Malvaceae</taxon>
        <taxon>Malvoideae</taxon>
        <taxon>Hibiscus</taxon>
    </lineage>
</organism>
<evidence type="ECO:0008006" key="4">
    <source>
        <dbReference type="Google" id="ProtNLM"/>
    </source>
</evidence>
<sequence length="83" mass="9399">MEEQKQSMEVLQKMMQDVVRQLTVLTAQGGQTSKVGLEPEGPNEVFLNRGKMKVKEESEDAFPFPPKPAYMELPLFTGKDPEE</sequence>
<evidence type="ECO:0000256" key="1">
    <source>
        <dbReference type="SAM" id="MobiDB-lite"/>
    </source>
</evidence>
<gene>
    <name evidence="2" type="ORF">V6N12_056580</name>
</gene>
<comment type="caution">
    <text evidence="2">The sequence shown here is derived from an EMBL/GenBank/DDBJ whole genome shotgun (WGS) entry which is preliminary data.</text>
</comment>
<dbReference type="Proteomes" id="UP001472677">
    <property type="component" value="Unassembled WGS sequence"/>
</dbReference>
<protein>
    <recommendedName>
        <fullName evidence="4">YbaB/EbfC family nucleoid-associated protein</fullName>
    </recommendedName>
</protein>
<accession>A0ABR2CTE2</accession>
<dbReference type="EMBL" id="JBBPBM010000045">
    <property type="protein sequence ID" value="KAK8522887.1"/>
    <property type="molecule type" value="Genomic_DNA"/>
</dbReference>